<reference evidence="2" key="2">
    <citation type="submission" date="2020-09" db="EMBL/GenBank/DDBJ databases">
        <authorList>
            <person name="Sun Q."/>
            <person name="Kim S."/>
        </authorList>
    </citation>
    <scope>NUCLEOTIDE SEQUENCE</scope>
    <source>
        <strain evidence="2">KCTC 12710</strain>
    </source>
</reference>
<dbReference type="Proteomes" id="UP000636004">
    <property type="component" value="Unassembled WGS sequence"/>
</dbReference>
<evidence type="ECO:0000313" key="3">
    <source>
        <dbReference type="Proteomes" id="UP000636004"/>
    </source>
</evidence>
<evidence type="ECO:0000313" key="2">
    <source>
        <dbReference type="EMBL" id="GGZ71452.1"/>
    </source>
</evidence>
<comment type="caution">
    <text evidence="2">The sequence shown here is derived from an EMBL/GenBank/DDBJ whole genome shotgun (WGS) entry which is preliminary data.</text>
</comment>
<accession>A0A918QUC8</accession>
<dbReference type="EMBL" id="BMWZ01000001">
    <property type="protein sequence ID" value="GGZ71452.1"/>
    <property type="molecule type" value="Genomic_DNA"/>
</dbReference>
<evidence type="ECO:0000256" key="1">
    <source>
        <dbReference type="SAM" id="SignalP"/>
    </source>
</evidence>
<name>A0A918QUC8_9FLAO</name>
<feature type="signal peptide" evidence="1">
    <location>
        <begin position="1"/>
        <end position="18"/>
    </location>
</feature>
<protein>
    <recommendedName>
        <fullName evidence="4">Neuromedin U</fullName>
    </recommendedName>
</protein>
<reference evidence="2" key="1">
    <citation type="journal article" date="2014" name="Int. J. Syst. Evol. Microbiol.">
        <title>Complete genome sequence of Corynebacterium casei LMG S-19264T (=DSM 44701T), isolated from a smear-ripened cheese.</title>
        <authorList>
            <consortium name="US DOE Joint Genome Institute (JGI-PGF)"/>
            <person name="Walter F."/>
            <person name="Albersmeier A."/>
            <person name="Kalinowski J."/>
            <person name="Ruckert C."/>
        </authorList>
    </citation>
    <scope>NUCLEOTIDE SEQUENCE</scope>
    <source>
        <strain evidence="2">KCTC 12710</strain>
    </source>
</reference>
<sequence>MKHFLLTFLLCSSLISFSQEENTEEAGQDDTTKALDATATQWSFQFAYQSMPDYHSDIVNGAPRTAGLDNYVQLRIVAPIPLKNLTILPRVTLRHYENVNTGDNGFGNTEIFALIIPKSFDWGTGRTGIGPMVTLPGNKKVARDEWGYGLSGALVNSSGRWFYGVLLTQSWRSIDPRTLPAGSSTTNPLGIAPFLNYRIGDSGLYAGNGDMVAQYDWSSKSFYLPIGLRFGKVWVLDKGSINAYAEYQTSAIYNSWEGPAVQNSFRLNFTYTMPFSSGKK</sequence>
<keyword evidence="3" id="KW-1185">Reference proteome</keyword>
<feature type="chain" id="PRO_5037939921" description="Neuromedin U" evidence="1">
    <location>
        <begin position="19"/>
        <end position="280"/>
    </location>
</feature>
<keyword evidence="1" id="KW-0732">Signal</keyword>
<evidence type="ECO:0008006" key="4">
    <source>
        <dbReference type="Google" id="ProtNLM"/>
    </source>
</evidence>
<gene>
    <name evidence="2" type="ORF">GCM10007028_05970</name>
</gene>
<dbReference type="AlphaFoldDB" id="A0A918QUC8"/>
<organism evidence="2 3">
    <name type="scientific">Algibacter mikhailovii</name>
    <dbReference type="NCBI Taxonomy" id="425498"/>
    <lineage>
        <taxon>Bacteria</taxon>
        <taxon>Pseudomonadati</taxon>
        <taxon>Bacteroidota</taxon>
        <taxon>Flavobacteriia</taxon>
        <taxon>Flavobacteriales</taxon>
        <taxon>Flavobacteriaceae</taxon>
        <taxon>Algibacter</taxon>
    </lineage>
</organism>
<proteinExistence type="predicted"/>
<dbReference type="RefSeq" id="WP_189359271.1">
    <property type="nucleotide sequence ID" value="NZ_BMWZ01000001.1"/>
</dbReference>